<dbReference type="Pfam" id="PF00120">
    <property type="entry name" value="Gln-synt_C"/>
    <property type="match status" value="1"/>
</dbReference>
<keyword evidence="10" id="KW-1185">Reference proteome</keyword>
<evidence type="ECO:0000256" key="3">
    <source>
        <dbReference type="ARBA" id="ARBA00022741"/>
    </source>
</evidence>
<evidence type="ECO:0000256" key="4">
    <source>
        <dbReference type="ARBA" id="ARBA00022840"/>
    </source>
</evidence>
<evidence type="ECO:0000259" key="7">
    <source>
        <dbReference type="PROSITE" id="PS51986"/>
    </source>
</evidence>
<evidence type="ECO:0000256" key="1">
    <source>
        <dbReference type="ARBA" id="ARBA00009897"/>
    </source>
</evidence>
<dbReference type="RefSeq" id="WP_207566241.1">
    <property type="nucleotide sequence ID" value="NZ_CP071446.1"/>
</dbReference>
<dbReference type="InterPro" id="IPR004809">
    <property type="entry name" value="Gln_synth_I"/>
</dbReference>
<dbReference type="InterPro" id="IPR008146">
    <property type="entry name" value="Gln_synth_cat_dom"/>
</dbReference>
<protein>
    <submittedName>
        <fullName evidence="9">Type I glutamate--ammonia ligase</fullName>
        <ecNumber evidence="9">6.3.1.2</ecNumber>
    </submittedName>
</protein>
<keyword evidence="2 9" id="KW-0436">Ligase</keyword>
<dbReference type="EC" id="6.3.1.2" evidence="9"/>
<dbReference type="PANTHER" id="PTHR43407">
    <property type="entry name" value="GLUTAMINE SYNTHETASE"/>
    <property type="match status" value="1"/>
</dbReference>
<sequence length="456" mass="51636">MDPKEIVKLVESEKINFIDLKVVDIWGRWRHVTLARTNFSEKTFHEGVGFDASNLGYANVTNSDMILIPDPETFFIEEYDNEKVLSIICDVYDAQTKLPCPYDPRTILKSTLKLIDNVADKVFMGPEYEFHILEDVKYNVSTNEISLYVDSSEGFWNAGKSGEYFIGKKRGYHRIPPFDTLMEIRNKIVEKLLEYGIPVKYHHHEVGSCQVEIELNFVDALKAADYTLLVKHVARNIAHKLGYIVTFMPKPLYDEAGNGMHVHQFLVKNGKNIFDGNEVYNLSKTALNYIAGLLKHANSVMAFSNPSTNSYRRLVPGFEAPTNAVFALANRTAAIRIPAYVKDPAKRRIEFRTIDATCNPYLAFSAMILAGIDGIKKNLDPTVEGFGPFEGDAYNQTIMPLAANLEEACKALLDDNSYLTTFPEELLTHWANAKIKEARSINSIPHPAEFEYYFDA</sequence>
<accession>A0ABX7S8B1</accession>
<dbReference type="Proteomes" id="UP000671862">
    <property type="component" value="Chromosome"/>
</dbReference>
<dbReference type="SUPFAM" id="SSF54368">
    <property type="entry name" value="Glutamine synthetase, N-terminal domain"/>
    <property type="match status" value="1"/>
</dbReference>
<evidence type="ECO:0000259" key="8">
    <source>
        <dbReference type="PROSITE" id="PS51987"/>
    </source>
</evidence>
<feature type="domain" description="GS catalytic" evidence="8">
    <location>
        <begin position="104"/>
        <end position="456"/>
    </location>
</feature>
<keyword evidence="4" id="KW-0067">ATP-binding</keyword>
<dbReference type="PROSITE" id="PS51986">
    <property type="entry name" value="GS_BETA_GRASP"/>
    <property type="match status" value="1"/>
</dbReference>
<dbReference type="InterPro" id="IPR014746">
    <property type="entry name" value="Gln_synth/guanido_kin_cat_dom"/>
</dbReference>
<reference evidence="9 10" key="1">
    <citation type="submission" date="2021-03" db="EMBL/GenBank/DDBJ databases">
        <title>Thermosipho ferrireducens sp.nov., an anaerobic thermophilic iron-reducing bacterium isolated from a deep-sea hydrothermal sulfide deposits.</title>
        <authorList>
            <person name="Zeng X."/>
            <person name="Chen Y."/>
            <person name="Shao Z."/>
        </authorList>
    </citation>
    <scope>NUCLEOTIDE SEQUENCE [LARGE SCALE GENOMIC DNA]</scope>
    <source>
        <strain evidence="9 10">JL129W03</strain>
    </source>
</reference>
<dbReference type="InterPro" id="IPR008147">
    <property type="entry name" value="Gln_synt_N"/>
</dbReference>
<dbReference type="GO" id="GO:0004356">
    <property type="term" value="F:glutamine synthetase activity"/>
    <property type="evidence" value="ECO:0007669"/>
    <property type="project" value="UniProtKB-EC"/>
</dbReference>
<dbReference type="Gene3D" id="3.30.590.10">
    <property type="entry name" value="Glutamine synthetase/guanido kinase, catalytic domain"/>
    <property type="match status" value="1"/>
</dbReference>
<evidence type="ECO:0000313" key="10">
    <source>
        <dbReference type="Proteomes" id="UP000671862"/>
    </source>
</evidence>
<evidence type="ECO:0000256" key="2">
    <source>
        <dbReference type="ARBA" id="ARBA00022598"/>
    </source>
</evidence>
<evidence type="ECO:0000256" key="6">
    <source>
        <dbReference type="RuleBase" id="RU000384"/>
    </source>
</evidence>
<dbReference type="Gene3D" id="3.10.20.70">
    <property type="entry name" value="Glutamine synthetase, N-terminal domain"/>
    <property type="match status" value="1"/>
</dbReference>
<evidence type="ECO:0000313" key="9">
    <source>
        <dbReference type="EMBL" id="QTA37516.1"/>
    </source>
</evidence>
<comment type="similarity">
    <text evidence="1 5 6">Belongs to the glutamine synthetase family.</text>
</comment>
<dbReference type="PROSITE" id="PS51987">
    <property type="entry name" value="GS_CATALYTIC"/>
    <property type="match status" value="1"/>
</dbReference>
<dbReference type="NCBIfam" id="TIGR00653">
    <property type="entry name" value="GlnA"/>
    <property type="match status" value="1"/>
</dbReference>
<dbReference type="Pfam" id="PF03951">
    <property type="entry name" value="Gln-synt_N"/>
    <property type="match status" value="1"/>
</dbReference>
<keyword evidence="3" id="KW-0547">Nucleotide-binding</keyword>
<dbReference type="InterPro" id="IPR036651">
    <property type="entry name" value="Gln_synt_N_sf"/>
</dbReference>
<name>A0ABX7S8B1_9BACT</name>
<dbReference type="SMART" id="SM01230">
    <property type="entry name" value="Gln-synt_C"/>
    <property type="match status" value="1"/>
</dbReference>
<gene>
    <name evidence="9" type="primary">glnA</name>
    <name evidence="9" type="ORF">JYK00_07215</name>
</gene>
<dbReference type="SUPFAM" id="SSF55931">
    <property type="entry name" value="Glutamine synthetase/guanido kinase"/>
    <property type="match status" value="1"/>
</dbReference>
<dbReference type="EMBL" id="CP071446">
    <property type="protein sequence ID" value="QTA37516.1"/>
    <property type="molecule type" value="Genomic_DNA"/>
</dbReference>
<feature type="domain" description="GS beta-grasp" evidence="7">
    <location>
        <begin position="13"/>
        <end position="96"/>
    </location>
</feature>
<organism evidence="9 10">
    <name type="scientific">Thermosipho ferrireducens</name>
    <dbReference type="NCBI Taxonomy" id="2571116"/>
    <lineage>
        <taxon>Bacteria</taxon>
        <taxon>Thermotogati</taxon>
        <taxon>Thermotogota</taxon>
        <taxon>Thermotogae</taxon>
        <taxon>Thermotogales</taxon>
        <taxon>Fervidobacteriaceae</taxon>
        <taxon>Thermosipho</taxon>
    </lineage>
</organism>
<proteinExistence type="inferred from homology"/>
<dbReference type="PANTHER" id="PTHR43407:SF1">
    <property type="entry name" value="LENGSIN"/>
    <property type="match status" value="1"/>
</dbReference>
<evidence type="ECO:0000256" key="5">
    <source>
        <dbReference type="PROSITE-ProRule" id="PRU01330"/>
    </source>
</evidence>